<evidence type="ECO:0000256" key="2">
    <source>
        <dbReference type="ARBA" id="ARBA00022679"/>
    </source>
</evidence>
<dbReference type="SUPFAM" id="SSF53335">
    <property type="entry name" value="S-adenosyl-L-methionine-dependent methyltransferases"/>
    <property type="match status" value="1"/>
</dbReference>
<accession>T0ZNI1</accession>
<name>T0ZNI1_9ZZZZ</name>
<reference evidence="4" key="2">
    <citation type="journal article" date="2014" name="ISME J.">
        <title>Microbial stratification in low pH oxic and suboxic macroscopic growths along an acid mine drainage.</title>
        <authorList>
            <person name="Mendez-Garcia C."/>
            <person name="Mesa V."/>
            <person name="Sprenger R.R."/>
            <person name="Richter M."/>
            <person name="Diez M.S."/>
            <person name="Solano J."/>
            <person name="Bargiela R."/>
            <person name="Golyshina O.V."/>
            <person name="Manteca A."/>
            <person name="Ramos J.L."/>
            <person name="Gallego J.R."/>
            <person name="Llorente I."/>
            <person name="Martins Dos Santos V.A."/>
            <person name="Jensen O.N."/>
            <person name="Pelaez A.I."/>
            <person name="Sanchez J."/>
            <person name="Ferrer M."/>
        </authorList>
    </citation>
    <scope>NUCLEOTIDE SEQUENCE</scope>
</reference>
<dbReference type="InterPro" id="IPR029063">
    <property type="entry name" value="SAM-dependent_MTases_sf"/>
</dbReference>
<keyword evidence="3" id="KW-0949">S-adenosyl-L-methionine</keyword>
<protein>
    <submittedName>
        <fullName evidence="4">Adenine specific DNA methyltransferase</fullName>
    </submittedName>
</protein>
<sequence length="150" mass="16830">MEIASGSGRGFCFLKDARDLVAGRRFDVLYLDPPFSARPYATYYHLPETIARGAEPRVKGEAGMPSPYSSPSDFTSRSHVQEAMQELLECADFGLLAFQYSDGGMVPPASLRRLLTRYGRVRSFRIPALGYQTRHQPRQTSHTLYVVQHG</sequence>
<gene>
    <name evidence="4" type="ORF">B1B_18191</name>
</gene>
<evidence type="ECO:0000313" key="4">
    <source>
        <dbReference type="EMBL" id="EQD31335.1"/>
    </source>
</evidence>
<dbReference type="GO" id="GO:0009307">
    <property type="term" value="P:DNA restriction-modification system"/>
    <property type="evidence" value="ECO:0007669"/>
    <property type="project" value="InterPro"/>
</dbReference>
<keyword evidence="2 4" id="KW-0808">Transferase</keyword>
<dbReference type="InterPro" id="IPR012327">
    <property type="entry name" value="MeTrfase_D12"/>
</dbReference>
<proteinExistence type="predicted"/>
<dbReference type="EMBL" id="AUZY01012166">
    <property type="protein sequence ID" value="EQD31335.1"/>
    <property type="molecule type" value="Genomic_DNA"/>
</dbReference>
<dbReference type="AlphaFoldDB" id="T0ZNI1"/>
<evidence type="ECO:0000256" key="3">
    <source>
        <dbReference type="ARBA" id="ARBA00022691"/>
    </source>
</evidence>
<organism evidence="4">
    <name type="scientific">mine drainage metagenome</name>
    <dbReference type="NCBI Taxonomy" id="410659"/>
    <lineage>
        <taxon>unclassified sequences</taxon>
        <taxon>metagenomes</taxon>
        <taxon>ecological metagenomes</taxon>
    </lineage>
</organism>
<reference evidence="4" key="1">
    <citation type="submission" date="2013-08" db="EMBL/GenBank/DDBJ databases">
        <authorList>
            <person name="Mendez C."/>
            <person name="Richter M."/>
            <person name="Ferrer M."/>
            <person name="Sanchez J."/>
        </authorList>
    </citation>
    <scope>NUCLEOTIDE SEQUENCE</scope>
</reference>
<dbReference type="Pfam" id="PF02086">
    <property type="entry name" value="MethyltransfD12"/>
    <property type="match status" value="1"/>
</dbReference>
<dbReference type="GO" id="GO:0032259">
    <property type="term" value="P:methylation"/>
    <property type="evidence" value="ECO:0007669"/>
    <property type="project" value="UniProtKB-KW"/>
</dbReference>
<comment type="caution">
    <text evidence="4">The sequence shown here is derived from an EMBL/GenBank/DDBJ whole genome shotgun (WGS) entry which is preliminary data.</text>
</comment>
<keyword evidence="1 4" id="KW-0489">Methyltransferase</keyword>
<dbReference type="GO" id="GO:0009007">
    <property type="term" value="F:site-specific DNA-methyltransferase (adenine-specific) activity"/>
    <property type="evidence" value="ECO:0007669"/>
    <property type="project" value="UniProtKB-EC"/>
</dbReference>
<evidence type="ECO:0000256" key="1">
    <source>
        <dbReference type="ARBA" id="ARBA00022603"/>
    </source>
</evidence>